<sequence>MSHNEPWPPVPPDIDTTKLEVEMPELVVSANSTLFRVKGQPSTVYKFRGLPHEYQLQKARGGDCAIPVRGRVLGKSTVGAGDVTLSLPQRRDIMDQMIRTVQQLHAKRIVHEDIKLENMLLDSCGKLRLCDFAEGRYLDEDECLGGQVHWHFESPNRLRRGERLGYGLPPPIIEDDLYGLGLSIWQLYTGRTPHEDMVCDDLGLKERQRNGETVNVAEVGDPEARDIIVELLRRGGARI</sequence>
<dbReference type="InterPro" id="IPR011009">
    <property type="entry name" value="Kinase-like_dom_sf"/>
</dbReference>
<dbReference type="GO" id="GO:0007052">
    <property type="term" value="P:mitotic spindle organization"/>
    <property type="evidence" value="ECO:0007669"/>
    <property type="project" value="TreeGrafter"/>
</dbReference>
<dbReference type="GO" id="GO:0000922">
    <property type="term" value="C:spindle pole"/>
    <property type="evidence" value="ECO:0007669"/>
    <property type="project" value="TreeGrafter"/>
</dbReference>
<dbReference type="PROSITE" id="PS50011">
    <property type="entry name" value="PROTEIN_KINASE_DOM"/>
    <property type="match status" value="1"/>
</dbReference>
<accession>A0AAJ0GWS7</accession>
<protein>
    <submittedName>
        <fullName evidence="2">Kinase-like domain-containing protein</fullName>
    </submittedName>
</protein>
<dbReference type="PROSITE" id="PS00108">
    <property type="entry name" value="PROTEIN_KINASE_ST"/>
    <property type="match status" value="1"/>
</dbReference>
<dbReference type="Gene3D" id="1.10.510.10">
    <property type="entry name" value="Transferase(Phosphotransferase) domain 1"/>
    <property type="match status" value="1"/>
</dbReference>
<dbReference type="GO" id="GO:0005524">
    <property type="term" value="F:ATP binding"/>
    <property type="evidence" value="ECO:0007669"/>
    <property type="project" value="InterPro"/>
</dbReference>
<dbReference type="GeneID" id="87889541"/>
<dbReference type="GO" id="GO:0005737">
    <property type="term" value="C:cytoplasm"/>
    <property type="evidence" value="ECO:0007669"/>
    <property type="project" value="TreeGrafter"/>
</dbReference>
<dbReference type="AlphaFoldDB" id="A0AAJ0GWS7"/>
<keyword evidence="2" id="KW-0808">Transferase</keyword>
<dbReference type="InterPro" id="IPR008271">
    <property type="entry name" value="Ser/Thr_kinase_AS"/>
</dbReference>
<dbReference type="InterPro" id="IPR000719">
    <property type="entry name" value="Prot_kinase_dom"/>
</dbReference>
<dbReference type="Pfam" id="PF00069">
    <property type="entry name" value="Pkinase"/>
    <property type="match status" value="1"/>
</dbReference>
<dbReference type="GO" id="GO:0005634">
    <property type="term" value="C:nucleus"/>
    <property type="evidence" value="ECO:0007669"/>
    <property type="project" value="TreeGrafter"/>
</dbReference>
<dbReference type="SUPFAM" id="SSF56112">
    <property type="entry name" value="Protein kinase-like (PK-like)"/>
    <property type="match status" value="1"/>
</dbReference>
<dbReference type="EMBL" id="JAUDZG010000003">
    <property type="protein sequence ID" value="KAK3307582.1"/>
    <property type="molecule type" value="Genomic_DNA"/>
</dbReference>
<evidence type="ECO:0000313" key="3">
    <source>
        <dbReference type="Proteomes" id="UP001273166"/>
    </source>
</evidence>
<feature type="domain" description="Protein kinase" evidence="1">
    <location>
        <begin position="1"/>
        <end position="239"/>
    </location>
</feature>
<keyword evidence="2" id="KW-0418">Kinase</keyword>
<proteinExistence type="predicted"/>
<dbReference type="PANTHER" id="PTHR24345:SF93">
    <property type="entry name" value="SERINE_THREONINE-PROTEIN KINASE PLK1"/>
    <property type="match status" value="1"/>
</dbReference>
<dbReference type="SMART" id="SM00220">
    <property type="entry name" value="S_TKc"/>
    <property type="match status" value="1"/>
</dbReference>
<evidence type="ECO:0000259" key="1">
    <source>
        <dbReference type="PROSITE" id="PS50011"/>
    </source>
</evidence>
<gene>
    <name evidence="2" type="ORF">B0T15DRAFT_567011</name>
</gene>
<dbReference type="GO" id="GO:0004674">
    <property type="term" value="F:protein serine/threonine kinase activity"/>
    <property type="evidence" value="ECO:0007669"/>
    <property type="project" value="TreeGrafter"/>
</dbReference>
<name>A0AAJ0GWS7_9PEZI</name>
<evidence type="ECO:0000313" key="2">
    <source>
        <dbReference type="EMBL" id="KAK3307582.1"/>
    </source>
</evidence>
<comment type="caution">
    <text evidence="2">The sequence shown here is derived from an EMBL/GenBank/DDBJ whole genome shotgun (WGS) entry which is preliminary data.</text>
</comment>
<reference evidence="2" key="2">
    <citation type="submission" date="2023-06" db="EMBL/GenBank/DDBJ databases">
        <authorList>
            <consortium name="Lawrence Berkeley National Laboratory"/>
            <person name="Mondo S.J."/>
            <person name="Hensen N."/>
            <person name="Bonometti L."/>
            <person name="Westerberg I."/>
            <person name="Brannstrom I.O."/>
            <person name="Guillou S."/>
            <person name="Cros-Aarteil S."/>
            <person name="Calhoun S."/>
            <person name="Haridas S."/>
            <person name="Kuo A."/>
            <person name="Pangilinan J."/>
            <person name="Riley R."/>
            <person name="Labutti K."/>
            <person name="Andreopoulos B."/>
            <person name="Lipzen A."/>
            <person name="Chen C."/>
            <person name="Yanf M."/>
            <person name="Daum C."/>
            <person name="Ng V."/>
            <person name="Clum A."/>
            <person name="Steindorff A."/>
            <person name="Ohm R."/>
            <person name="Martin F."/>
            <person name="Silar P."/>
            <person name="Natvig D."/>
            <person name="Lalanne C."/>
            <person name="Gautier V."/>
            <person name="Ament-Velasquez S.L."/>
            <person name="Kruys A."/>
            <person name="Hutchinson M.I."/>
            <person name="Powell A.J."/>
            <person name="Barry K."/>
            <person name="Miller A.N."/>
            <person name="Grigoriev I.V."/>
            <person name="Debuchy R."/>
            <person name="Gladieux P."/>
            <person name="Thoren M.H."/>
            <person name="Johannesson H."/>
        </authorList>
    </citation>
    <scope>NUCLEOTIDE SEQUENCE</scope>
    <source>
        <strain evidence="2">CBS 333.67</strain>
    </source>
</reference>
<dbReference type="Proteomes" id="UP001273166">
    <property type="component" value="Unassembled WGS sequence"/>
</dbReference>
<dbReference type="PANTHER" id="PTHR24345">
    <property type="entry name" value="SERINE/THREONINE-PROTEIN KINASE PLK"/>
    <property type="match status" value="1"/>
</dbReference>
<dbReference type="RefSeq" id="XP_062723362.1">
    <property type="nucleotide sequence ID" value="XM_062870712.1"/>
</dbReference>
<reference evidence="2" key="1">
    <citation type="journal article" date="2023" name="Mol. Phylogenet. Evol.">
        <title>Genome-scale phylogeny and comparative genomics of the fungal order Sordariales.</title>
        <authorList>
            <person name="Hensen N."/>
            <person name="Bonometti L."/>
            <person name="Westerberg I."/>
            <person name="Brannstrom I.O."/>
            <person name="Guillou S."/>
            <person name="Cros-Aarteil S."/>
            <person name="Calhoun S."/>
            <person name="Haridas S."/>
            <person name="Kuo A."/>
            <person name="Mondo S."/>
            <person name="Pangilinan J."/>
            <person name="Riley R."/>
            <person name="LaButti K."/>
            <person name="Andreopoulos B."/>
            <person name="Lipzen A."/>
            <person name="Chen C."/>
            <person name="Yan M."/>
            <person name="Daum C."/>
            <person name="Ng V."/>
            <person name="Clum A."/>
            <person name="Steindorff A."/>
            <person name="Ohm R.A."/>
            <person name="Martin F."/>
            <person name="Silar P."/>
            <person name="Natvig D.O."/>
            <person name="Lalanne C."/>
            <person name="Gautier V."/>
            <person name="Ament-Velasquez S.L."/>
            <person name="Kruys A."/>
            <person name="Hutchinson M.I."/>
            <person name="Powell A.J."/>
            <person name="Barry K."/>
            <person name="Miller A.N."/>
            <person name="Grigoriev I.V."/>
            <person name="Debuchy R."/>
            <person name="Gladieux P."/>
            <person name="Hiltunen Thoren M."/>
            <person name="Johannesson H."/>
        </authorList>
    </citation>
    <scope>NUCLEOTIDE SEQUENCE</scope>
    <source>
        <strain evidence="2">CBS 333.67</strain>
    </source>
</reference>
<keyword evidence="3" id="KW-1185">Reference proteome</keyword>
<dbReference type="GO" id="GO:0000776">
    <property type="term" value="C:kinetochore"/>
    <property type="evidence" value="ECO:0007669"/>
    <property type="project" value="TreeGrafter"/>
</dbReference>
<organism evidence="2 3">
    <name type="scientific">Chaetomium strumarium</name>
    <dbReference type="NCBI Taxonomy" id="1170767"/>
    <lineage>
        <taxon>Eukaryota</taxon>
        <taxon>Fungi</taxon>
        <taxon>Dikarya</taxon>
        <taxon>Ascomycota</taxon>
        <taxon>Pezizomycotina</taxon>
        <taxon>Sordariomycetes</taxon>
        <taxon>Sordariomycetidae</taxon>
        <taxon>Sordariales</taxon>
        <taxon>Chaetomiaceae</taxon>
        <taxon>Chaetomium</taxon>
    </lineage>
</organism>